<dbReference type="Proteomes" id="UP001362999">
    <property type="component" value="Unassembled WGS sequence"/>
</dbReference>
<sequence length="597" mass="64285">MLLRQQILLSVVGFPFIAAAQPTVTYDYVIVGGGAVGLPLAVRLSEDPTKTVVVLEAGNSPNITNLRLNANNFGTANDWQFLTVPQADVGNRVQAQVQGKVLGGGSAINSGMYLRGNKEEYDALETLGATGWNWDSMFAAAKKSEHFHPPSPKEASTFNLTYNPTSHGFSGPISIAIQAVNVSNFFPDFAVPTLEALGHKMNFDPNGGFHTGPSWDFLTALPDSSTRSYAVSGYYLPVINRTNLHVMTECQGTKIIWSTKENTLAPRNDLLTATGVEYIVLDDAGVAQTRTISARNVILSGSALNTPKILELSGVGDPTILNSLNITTLVDLPGVGANLCNQPITTASYLLKNGSIDAGNAIRSAIIDIQPFSGYLSAEDLHRSEQLLQTKPDLLSEAQFKVMKKQIKNGVPQMEFAWARTIFFSPACLDSNVATNSNNITTLTFDRLILSKPFSRGTVHINSTDPLIPPVIDPKYLSAPHDKFAFAKGVQYTRKIVDTEPLKSIIAAPLSPDASVQTDEDFVNYVNTVSVSEHHFVGTSAMTPRSEGGVVDPSMVVYGTTNVRVADLSIIANLPGIHTVSLAYMVAERAAEIIKSE</sequence>
<evidence type="ECO:0000256" key="1">
    <source>
        <dbReference type="ARBA" id="ARBA00001974"/>
    </source>
</evidence>
<evidence type="ECO:0000256" key="10">
    <source>
        <dbReference type="RuleBase" id="RU003968"/>
    </source>
</evidence>
<evidence type="ECO:0000256" key="7">
    <source>
        <dbReference type="ARBA" id="ARBA00023180"/>
    </source>
</evidence>
<dbReference type="PROSITE" id="PS00623">
    <property type="entry name" value="GMC_OXRED_1"/>
    <property type="match status" value="1"/>
</dbReference>
<evidence type="ECO:0000256" key="3">
    <source>
        <dbReference type="ARBA" id="ARBA00022630"/>
    </source>
</evidence>
<dbReference type="GO" id="GO:0016614">
    <property type="term" value="F:oxidoreductase activity, acting on CH-OH group of donors"/>
    <property type="evidence" value="ECO:0007669"/>
    <property type="project" value="InterPro"/>
</dbReference>
<keyword evidence="5 9" id="KW-0274">FAD</keyword>
<evidence type="ECO:0000313" key="14">
    <source>
        <dbReference type="EMBL" id="KAK6984881.1"/>
    </source>
</evidence>
<feature type="active site" description="Proton acceptor" evidence="8">
    <location>
        <position position="578"/>
    </location>
</feature>
<proteinExistence type="inferred from homology"/>
<reference evidence="14 15" key="1">
    <citation type="journal article" date="2024" name="J Genomics">
        <title>Draft genome sequencing and assembly of Favolaschia claudopus CIRM-BRFM 2984 isolated from oak limbs.</title>
        <authorList>
            <person name="Navarro D."/>
            <person name="Drula E."/>
            <person name="Chaduli D."/>
            <person name="Cazenave R."/>
            <person name="Ahrendt S."/>
            <person name="Wang J."/>
            <person name="Lipzen A."/>
            <person name="Daum C."/>
            <person name="Barry K."/>
            <person name="Grigoriev I.V."/>
            <person name="Favel A."/>
            <person name="Rosso M.N."/>
            <person name="Martin F."/>
        </authorList>
    </citation>
    <scope>NUCLEOTIDE SEQUENCE [LARGE SCALE GENOMIC DNA]</scope>
    <source>
        <strain evidence="14 15">CIRM-BRFM 2984</strain>
    </source>
</reference>
<dbReference type="PIRSF" id="PIRSF000137">
    <property type="entry name" value="Alcohol_oxidase"/>
    <property type="match status" value="1"/>
</dbReference>
<keyword evidence="7" id="KW-0325">Glycoprotein</keyword>
<dbReference type="Gene3D" id="3.50.50.60">
    <property type="entry name" value="FAD/NAD(P)-binding domain"/>
    <property type="match status" value="1"/>
</dbReference>
<dbReference type="InterPro" id="IPR000172">
    <property type="entry name" value="GMC_OxRdtase_N"/>
</dbReference>
<feature type="non-terminal residue" evidence="14">
    <location>
        <position position="597"/>
    </location>
</feature>
<organism evidence="14 15">
    <name type="scientific">Favolaschia claudopus</name>
    <dbReference type="NCBI Taxonomy" id="2862362"/>
    <lineage>
        <taxon>Eukaryota</taxon>
        <taxon>Fungi</taxon>
        <taxon>Dikarya</taxon>
        <taxon>Basidiomycota</taxon>
        <taxon>Agaricomycotina</taxon>
        <taxon>Agaricomycetes</taxon>
        <taxon>Agaricomycetidae</taxon>
        <taxon>Agaricales</taxon>
        <taxon>Marasmiineae</taxon>
        <taxon>Mycenaceae</taxon>
        <taxon>Favolaschia</taxon>
    </lineage>
</organism>
<protein>
    <submittedName>
        <fullName evidence="14">Alcohol dehydrogenase</fullName>
    </submittedName>
</protein>
<keyword evidence="6" id="KW-0560">Oxidoreductase</keyword>
<keyword evidence="15" id="KW-1185">Reference proteome</keyword>
<evidence type="ECO:0000256" key="4">
    <source>
        <dbReference type="ARBA" id="ARBA00022729"/>
    </source>
</evidence>
<accession>A0AAV9ZKT8</accession>
<comment type="cofactor">
    <cofactor evidence="1 9">
        <name>FAD</name>
        <dbReference type="ChEBI" id="CHEBI:57692"/>
    </cofactor>
</comment>
<feature type="chain" id="PRO_5043508279" evidence="11">
    <location>
        <begin position="20"/>
        <end position="597"/>
    </location>
</feature>
<evidence type="ECO:0000256" key="11">
    <source>
        <dbReference type="SAM" id="SignalP"/>
    </source>
</evidence>
<dbReference type="SUPFAM" id="SSF54373">
    <property type="entry name" value="FAD-linked reductases, C-terminal domain"/>
    <property type="match status" value="1"/>
</dbReference>
<dbReference type="EMBL" id="JAWWNJ010000134">
    <property type="protein sequence ID" value="KAK6984881.1"/>
    <property type="molecule type" value="Genomic_DNA"/>
</dbReference>
<dbReference type="PROSITE" id="PS00624">
    <property type="entry name" value="GMC_OXRED_2"/>
    <property type="match status" value="1"/>
</dbReference>
<dbReference type="Gene3D" id="4.10.450.10">
    <property type="entry name" value="Glucose Oxidase, domain 2"/>
    <property type="match status" value="1"/>
</dbReference>
<dbReference type="InterPro" id="IPR036188">
    <property type="entry name" value="FAD/NAD-bd_sf"/>
</dbReference>
<evidence type="ECO:0000256" key="5">
    <source>
        <dbReference type="ARBA" id="ARBA00022827"/>
    </source>
</evidence>
<name>A0AAV9ZKT8_9AGAR</name>
<feature type="domain" description="Glucose-methanol-choline oxidoreductase N-terminal" evidence="12">
    <location>
        <begin position="99"/>
        <end position="122"/>
    </location>
</feature>
<dbReference type="Gene3D" id="3.30.560.10">
    <property type="entry name" value="Glucose Oxidase, domain 3"/>
    <property type="match status" value="1"/>
</dbReference>
<evidence type="ECO:0000256" key="2">
    <source>
        <dbReference type="ARBA" id="ARBA00010790"/>
    </source>
</evidence>
<dbReference type="PANTHER" id="PTHR11552">
    <property type="entry name" value="GLUCOSE-METHANOL-CHOLINE GMC OXIDOREDUCTASE"/>
    <property type="match status" value="1"/>
</dbReference>
<evidence type="ECO:0000259" key="12">
    <source>
        <dbReference type="PROSITE" id="PS00623"/>
    </source>
</evidence>
<evidence type="ECO:0000259" key="13">
    <source>
        <dbReference type="PROSITE" id="PS00624"/>
    </source>
</evidence>
<comment type="caution">
    <text evidence="14">The sequence shown here is derived from an EMBL/GenBank/DDBJ whole genome shotgun (WGS) entry which is preliminary data.</text>
</comment>
<dbReference type="InterPro" id="IPR027424">
    <property type="entry name" value="Glucose_Oxidase_domain_2"/>
</dbReference>
<evidence type="ECO:0000313" key="15">
    <source>
        <dbReference type="Proteomes" id="UP001362999"/>
    </source>
</evidence>
<feature type="binding site" evidence="9">
    <location>
        <position position="101"/>
    </location>
    <ligand>
        <name>FAD</name>
        <dbReference type="ChEBI" id="CHEBI:57692"/>
    </ligand>
</feature>
<dbReference type="AlphaFoldDB" id="A0AAV9ZKT8"/>
<dbReference type="InterPro" id="IPR007867">
    <property type="entry name" value="GMC_OxRtase_C"/>
</dbReference>
<feature type="signal peptide" evidence="11">
    <location>
        <begin position="1"/>
        <end position="19"/>
    </location>
</feature>
<dbReference type="PANTHER" id="PTHR11552:SF201">
    <property type="entry name" value="GLUCOSE-METHANOL-CHOLINE OXIDOREDUCTASE N-TERMINAL DOMAIN-CONTAINING PROTEIN"/>
    <property type="match status" value="1"/>
</dbReference>
<dbReference type="SUPFAM" id="SSF51905">
    <property type="entry name" value="FAD/NAD(P)-binding domain"/>
    <property type="match status" value="1"/>
</dbReference>
<keyword evidence="4 11" id="KW-0732">Signal</keyword>
<evidence type="ECO:0000256" key="9">
    <source>
        <dbReference type="PIRSR" id="PIRSR000137-2"/>
    </source>
</evidence>
<feature type="active site" description="Proton donor" evidence="8">
    <location>
        <position position="535"/>
    </location>
</feature>
<evidence type="ECO:0000256" key="8">
    <source>
        <dbReference type="PIRSR" id="PIRSR000137-1"/>
    </source>
</evidence>
<evidence type="ECO:0000256" key="6">
    <source>
        <dbReference type="ARBA" id="ARBA00023002"/>
    </source>
</evidence>
<dbReference type="Pfam" id="PF00732">
    <property type="entry name" value="GMC_oxred_N"/>
    <property type="match status" value="1"/>
</dbReference>
<gene>
    <name evidence="14" type="ORF">R3P38DRAFT_3451840</name>
</gene>
<dbReference type="InterPro" id="IPR012132">
    <property type="entry name" value="GMC_OxRdtase"/>
</dbReference>
<feature type="domain" description="Glucose-methanol-choline oxidoreductase N-terminal" evidence="13">
    <location>
        <begin position="302"/>
        <end position="316"/>
    </location>
</feature>
<keyword evidence="3 10" id="KW-0285">Flavoprotein</keyword>
<dbReference type="GO" id="GO:0050660">
    <property type="term" value="F:flavin adenine dinucleotide binding"/>
    <property type="evidence" value="ECO:0007669"/>
    <property type="project" value="InterPro"/>
</dbReference>
<comment type="similarity">
    <text evidence="2 10">Belongs to the GMC oxidoreductase family.</text>
</comment>
<dbReference type="Pfam" id="PF05199">
    <property type="entry name" value="GMC_oxred_C"/>
    <property type="match status" value="1"/>
</dbReference>